<dbReference type="SUPFAM" id="SSF56436">
    <property type="entry name" value="C-type lectin-like"/>
    <property type="match status" value="1"/>
</dbReference>
<dbReference type="CDD" id="cd00037">
    <property type="entry name" value="CLECT"/>
    <property type="match status" value="1"/>
</dbReference>
<sequence>MYRWLNSGKVVGAPDIYWGPGEPLGAVEHCMAIGHAFSTSNCWFDISCQQQLNFICETPAR</sequence>
<keyword evidence="1" id="KW-1015">Disulfide bond</keyword>
<dbReference type="PROSITE" id="PS00615">
    <property type="entry name" value="C_TYPE_LECTIN_1"/>
    <property type="match status" value="1"/>
</dbReference>
<keyword evidence="4" id="KW-1185">Reference proteome</keyword>
<dbReference type="InterPro" id="IPR016187">
    <property type="entry name" value="CTDL_fold"/>
</dbReference>
<dbReference type="InterPro" id="IPR018378">
    <property type="entry name" value="C-type_lectin_CS"/>
</dbReference>
<feature type="domain" description="C-type lectin" evidence="2">
    <location>
        <begin position="1"/>
        <end position="57"/>
    </location>
</feature>
<dbReference type="InterPro" id="IPR001304">
    <property type="entry name" value="C-type_lectin-like"/>
</dbReference>
<evidence type="ECO:0000256" key="1">
    <source>
        <dbReference type="ARBA" id="ARBA00023157"/>
    </source>
</evidence>
<accession>A0A9D4S484</accession>
<evidence type="ECO:0000313" key="4">
    <source>
        <dbReference type="Proteomes" id="UP000828390"/>
    </source>
</evidence>
<reference evidence="3" key="1">
    <citation type="journal article" date="2019" name="bioRxiv">
        <title>The Genome of the Zebra Mussel, Dreissena polymorpha: A Resource for Invasive Species Research.</title>
        <authorList>
            <person name="McCartney M.A."/>
            <person name="Auch B."/>
            <person name="Kono T."/>
            <person name="Mallez S."/>
            <person name="Zhang Y."/>
            <person name="Obille A."/>
            <person name="Becker A."/>
            <person name="Abrahante J.E."/>
            <person name="Garbe J."/>
            <person name="Badalamenti J.P."/>
            <person name="Herman A."/>
            <person name="Mangelson H."/>
            <person name="Liachko I."/>
            <person name="Sullivan S."/>
            <person name="Sone E.D."/>
            <person name="Koren S."/>
            <person name="Silverstein K.A.T."/>
            <person name="Beckman K.B."/>
            <person name="Gohl D.M."/>
        </authorList>
    </citation>
    <scope>NUCLEOTIDE SEQUENCE</scope>
    <source>
        <strain evidence="3">Duluth1</strain>
        <tissue evidence="3">Whole animal</tissue>
    </source>
</reference>
<evidence type="ECO:0000259" key="2">
    <source>
        <dbReference type="PROSITE" id="PS50041"/>
    </source>
</evidence>
<dbReference type="EMBL" id="JAIWYP010000001">
    <property type="protein sequence ID" value="KAH3889277.1"/>
    <property type="molecule type" value="Genomic_DNA"/>
</dbReference>
<dbReference type="Proteomes" id="UP000828390">
    <property type="component" value="Unassembled WGS sequence"/>
</dbReference>
<dbReference type="InterPro" id="IPR016186">
    <property type="entry name" value="C-type_lectin-like/link_sf"/>
</dbReference>
<dbReference type="PROSITE" id="PS50041">
    <property type="entry name" value="C_TYPE_LECTIN_2"/>
    <property type="match status" value="1"/>
</dbReference>
<dbReference type="Gene3D" id="3.10.100.10">
    <property type="entry name" value="Mannose-Binding Protein A, subunit A"/>
    <property type="match status" value="1"/>
</dbReference>
<dbReference type="AlphaFoldDB" id="A0A9D4S484"/>
<organism evidence="3 4">
    <name type="scientific">Dreissena polymorpha</name>
    <name type="common">Zebra mussel</name>
    <name type="synonym">Mytilus polymorpha</name>
    <dbReference type="NCBI Taxonomy" id="45954"/>
    <lineage>
        <taxon>Eukaryota</taxon>
        <taxon>Metazoa</taxon>
        <taxon>Spiralia</taxon>
        <taxon>Lophotrochozoa</taxon>
        <taxon>Mollusca</taxon>
        <taxon>Bivalvia</taxon>
        <taxon>Autobranchia</taxon>
        <taxon>Heteroconchia</taxon>
        <taxon>Euheterodonta</taxon>
        <taxon>Imparidentia</taxon>
        <taxon>Neoheterodontei</taxon>
        <taxon>Myida</taxon>
        <taxon>Dreissenoidea</taxon>
        <taxon>Dreissenidae</taxon>
        <taxon>Dreissena</taxon>
    </lineage>
</organism>
<evidence type="ECO:0000313" key="3">
    <source>
        <dbReference type="EMBL" id="KAH3889277.1"/>
    </source>
</evidence>
<gene>
    <name evidence="3" type="ORF">DPMN_013330</name>
</gene>
<protein>
    <recommendedName>
        <fullName evidence="2">C-type lectin domain-containing protein</fullName>
    </recommendedName>
</protein>
<name>A0A9D4S484_DREPO</name>
<comment type="caution">
    <text evidence="3">The sequence shown here is derived from an EMBL/GenBank/DDBJ whole genome shotgun (WGS) entry which is preliminary data.</text>
</comment>
<reference evidence="3" key="2">
    <citation type="submission" date="2020-11" db="EMBL/GenBank/DDBJ databases">
        <authorList>
            <person name="McCartney M.A."/>
            <person name="Auch B."/>
            <person name="Kono T."/>
            <person name="Mallez S."/>
            <person name="Becker A."/>
            <person name="Gohl D.M."/>
            <person name="Silverstein K.A.T."/>
            <person name="Koren S."/>
            <person name="Bechman K.B."/>
            <person name="Herman A."/>
            <person name="Abrahante J.E."/>
            <person name="Garbe J."/>
        </authorList>
    </citation>
    <scope>NUCLEOTIDE SEQUENCE</scope>
    <source>
        <strain evidence="3">Duluth1</strain>
        <tissue evidence="3">Whole animal</tissue>
    </source>
</reference>
<proteinExistence type="predicted"/>